<proteinExistence type="predicted"/>
<keyword evidence="1" id="KW-0812">Transmembrane</keyword>
<feature type="transmembrane region" description="Helical" evidence="1">
    <location>
        <begin position="139"/>
        <end position="160"/>
    </location>
</feature>
<keyword evidence="1" id="KW-1133">Transmembrane helix</keyword>
<evidence type="ECO:0000256" key="1">
    <source>
        <dbReference type="SAM" id="Phobius"/>
    </source>
</evidence>
<evidence type="ECO:0000313" key="3">
    <source>
        <dbReference type="Proteomes" id="UP000011083"/>
    </source>
</evidence>
<accession>L8HE02</accession>
<dbReference type="GO" id="GO:0005739">
    <property type="term" value="C:mitochondrion"/>
    <property type="evidence" value="ECO:0007669"/>
    <property type="project" value="TreeGrafter"/>
</dbReference>
<dbReference type="Proteomes" id="UP000011083">
    <property type="component" value="Unassembled WGS sequence"/>
</dbReference>
<dbReference type="VEuPathDB" id="AmoebaDB:ACA1_307830"/>
<evidence type="ECO:0000313" key="2">
    <source>
        <dbReference type="EMBL" id="ELR22586.1"/>
    </source>
</evidence>
<sequence>MRRVSSGAAVGSALTSSYAFGRVHARALPAAGTMRSLSLVRPPLPRNSASRWVAGRTLATSAPGSSSSSPSSRTAHRAVIAFAPASRPTLTSVCGPTLVVHHVARRGASDKAKENAGTVVARRARAAYERFKERKTEMLMLYGSTFVVVHEVLGIASYAITYSLLASGVLDVEHFAGLVGFTEEDAQKKGFSLRDRMVTFAMTVALVKAMDIMGLVPLRWAINILITPRIARYVGPHADKLFHAIKGLVKRKKPPTQGA</sequence>
<dbReference type="PANTHER" id="PTHR21377:SF0">
    <property type="entry name" value="PROTEIN FAM210B, MITOCHONDRIAL"/>
    <property type="match status" value="1"/>
</dbReference>
<evidence type="ECO:0008006" key="4">
    <source>
        <dbReference type="Google" id="ProtNLM"/>
    </source>
</evidence>
<protein>
    <recommendedName>
        <fullName evidence="4">DUF1279 domain-containing protein</fullName>
    </recommendedName>
</protein>
<gene>
    <name evidence="2" type="ORF">ACA1_307830</name>
</gene>
<dbReference type="RefSeq" id="XP_004349674.1">
    <property type="nucleotide sequence ID" value="XM_004349624.1"/>
</dbReference>
<dbReference type="InterPro" id="IPR045866">
    <property type="entry name" value="FAM210A/B-like"/>
</dbReference>
<keyword evidence="3" id="KW-1185">Reference proteome</keyword>
<dbReference type="PANTHER" id="PTHR21377">
    <property type="entry name" value="PROTEIN FAM210B, MITOCHONDRIAL"/>
    <property type="match status" value="1"/>
</dbReference>
<dbReference type="AlphaFoldDB" id="L8HE02"/>
<dbReference type="EMBL" id="KB007880">
    <property type="protein sequence ID" value="ELR22586.1"/>
    <property type="molecule type" value="Genomic_DNA"/>
</dbReference>
<name>L8HE02_ACACF</name>
<keyword evidence="1" id="KW-0472">Membrane</keyword>
<reference evidence="2 3" key="1">
    <citation type="journal article" date="2013" name="Genome Biol.">
        <title>Genome of Acanthamoeba castellanii highlights extensive lateral gene transfer and early evolution of tyrosine kinase signaling.</title>
        <authorList>
            <person name="Clarke M."/>
            <person name="Lohan A.J."/>
            <person name="Liu B."/>
            <person name="Lagkouvardos I."/>
            <person name="Roy S."/>
            <person name="Zafar N."/>
            <person name="Bertelli C."/>
            <person name="Schilde C."/>
            <person name="Kianianmomeni A."/>
            <person name="Burglin T.R."/>
            <person name="Frech C."/>
            <person name="Turcotte B."/>
            <person name="Kopec K.O."/>
            <person name="Synnott J.M."/>
            <person name="Choo C."/>
            <person name="Paponov I."/>
            <person name="Finkler A."/>
            <person name="Soon Heng Tan C."/>
            <person name="Hutchins A.P."/>
            <person name="Weinmeier T."/>
            <person name="Rattei T."/>
            <person name="Chu J.S."/>
            <person name="Gimenez G."/>
            <person name="Irimia M."/>
            <person name="Rigden D.J."/>
            <person name="Fitzpatrick D.A."/>
            <person name="Lorenzo-Morales J."/>
            <person name="Bateman A."/>
            <person name="Chiu C.H."/>
            <person name="Tang P."/>
            <person name="Hegemann P."/>
            <person name="Fromm H."/>
            <person name="Raoult D."/>
            <person name="Greub G."/>
            <person name="Miranda-Saavedra D."/>
            <person name="Chen N."/>
            <person name="Nash P."/>
            <person name="Ginger M.L."/>
            <person name="Horn M."/>
            <person name="Schaap P."/>
            <person name="Caler L."/>
            <person name="Loftus B."/>
        </authorList>
    </citation>
    <scope>NUCLEOTIDE SEQUENCE [LARGE SCALE GENOMIC DNA]</scope>
    <source>
        <strain evidence="2 3">Neff</strain>
    </source>
</reference>
<organism evidence="2 3">
    <name type="scientific">Acanthamoeba castellanii (strain ATCC 30010 / Neff)</name>
    <dbReference type="NCBI Taxonomy" id="1257118"/>
    <lineage>
        <taxon>Eukaryota</taxon>
        <taxon>Amoebozoa</taxon>
        <taxon>Discosea</taxon>
        <taxon>Longamoebia</taxon>
        <taxon>Centramoebida</taxon>
        <taxon>Acanthamoebidae</taxon>
        <taxon>Acanthamoeba</taxon>
    </lineage>
</organism>
<dbReference type="GeneID" id="14923527"/>
<dbReference type="KEGG" id="acan:ACA1_307830"/>
<feature type="transmembrane region" description="Helical" evidence="1">
    <location>
        <begin position="197"/>
        <end position="222"/>
    </location>
</feature>